<comment type="caution">
    <text evidence="1">The sequence shown here is derived from an EMBL/GenBank/DDBJ whole genome shotgun (WGS) entry which is preliminary data.</text>
</comment>
<proteinExistence type="predicted"/>
<sequence length="252" mass="26446">MARSVRPQRLSYTNAVVGICAAGTDGGIHGGEEEMVDKGSAPLDVDATHVDEEGATVHAGHNAPSLQDGETGGHVEQEGATVDMSLRLLLGPCRCEMSRLENILTLDLGRPVSFSAGGYSGEMPRWDGGELGEWTPTPLHPEQLERLGTEDPFPFTDGQPSPPAWTPVSPRWTGSSLSDIRERESVDRQATVFSGGVASSHVQTPLSPLPRALHQGLALATGLPSTGGRGSGRGLLQVIEVAFLGNGRLAGE</sequence>
<evidence type="ECO:0000313" key="1">
    <source>
        <dbReference type="EMBL" id="GBG83351.1"/>
    </source>
</evidence>
<evidence type="ECO:0000313" key="2">
    <source>
        <dbReference type="Proteomes" id="UP000265515"/>
    </source>
</evidence>
<keyword evidence="2" id="KW-1185">Reference proteome</keyword>
<dbReference type="EMBL" id="BFEA01000436">
    <property type="protein sequence ID" value="GBG83351.1"/>
    <property type="molecule type" value="Genomic_DNA"/>
</dbReference>
<name>A0A388LM64_CHABU</name>
<organism evidence="1 2">
    <name type="scientific">Chara braunii</name>
    <name type="common">Braun's stonewort</name>
    <dbReference type="NCBI Taxonomy" id="69332"/>
    <lineage>
        <taxon>Eukaryota</taxon>
        <taxon>Viridiplantae</taxon>
        <taxon>Streptophyta</taxon>
        <taxon>Charophyceae</taxon>
        <taxon>Charales</taxon>
        <taxon>Characeae</taxon>
        <taxon>Chara</taxon>
    </lineage>
</organism>
<dbReference type="Proteomes" id="UP000265515">
    <property type="component" value="Unassembled WGS sequence"/>
</dbReference>
<dbReference type="Gramene" id="GBG83351">
    <property type="protein sequence ID" value="GBG83351"/>
    <property type="gene ID" value="CBR_g37065"/>
</dbReference>
<protein>
    <submittedName>
        <fullName evidence="1">Uncharacterized protein</fullName>
    </submittedName>
</protein>
<reference evidence="1 2" key="1">
    <citation type="journal article" date="2018" name="Cell">
        <title>The Chara Genome: Secondary Complexity and Implications for Plant Terrestrialization.</title>
        <authorList>
            <person name="Nishiyama T."/>
            <person name="Sakayama H."/>
            <person name="Vries J.D."/>
            <person name="Buschmann H."/>
            <person name="Saint-Marcoux D."/>
            <person name="Ullrich K.K."/>
            <person name="Haas F.B."/>
            <person name="Vanderstraeten L."/>
            <person name="Becker D."/>
            <person name="Lang D."/>
            <person name="Vosolsobe S."/>
            <person name="Rombauts S."/>
            <person name="Wilhelmsson P.K.I."/>
            <person name="Janitza P."/>
            <person name="Kern R."/>
            <person name="Heyl A."/>
            <person name="Rumpler F."/>
            <person name="Villalobos L.I.A.C."/>
            <person name="Clay J.M."/>
            <person name="Skokan R."/>
            <person name="Toyoda A."/>
            <person name="Suzuki Y."/>
            <person name="Kagoshima H."/>
            <person name="Schijlen E."/>
            <person name="Tajeshwar N."/>
            <person name="Catarino B."/>
            <person name="Hetherington A.J."/>
            <person name="Saltykova A."/>
            <person name="Bonnot C."/>
            <person name="Breuninger H."/>
            <person name="Symeonidi A."/>
            <person name="Radhakrishnan G.V."/>
            <person name="Van Nieuwerburgh F."/>
            <person name="Deforce D."/>
            <person name="Chang C."/>
            <person name="Karol K.G."/>
            <person name="Hedrich R."/>
            <person name="Ulvskov P."/>
            <person name="Glockner G."/>
            <person name="Delwiche C.F."/>
            <person name="Petrasek J."/>
            <person name="Van de Peer Y."/>
            <person name="Friml J."/>
            <person name="Beilby M."/>
            <person name="Dolan L."/>
            <person name="Kohara Y."/>
            <person name="Sugano S."/>
            <person name="Fujiyama A."/>
            <person name="Delaux P.-M."/>
            <person name="Quint M."/>
            <person name="TheiBen G."/>
            <person name="Hagemann M."/>
            <person name="Harholt J."/>
            <person name="Dunand C."/>
            <person name="Zachgo S."/>
            <person name="Langdale J."/>
            <person name="Maumus F."/>
            <person name="Straeten D.V.D."/>
            <person name="Gould S.B."/>
            <person name="Rensing S.A."/>
        </authorList>
    </citation>
    <scope>NUCLEOTIDE SEQUENCE [LARGE SCALE GENOMIC DNA]</scope>
    <source>
        <strain evidence="1 2">S276</strain>
    </source>
</reference>
<dbReference type="AlphaFoldDB" id="A0A388LM64"/>
<accession>A0A388LM64</accession>
<gene>
    <name evidence="1" type="ORF">CBR_g37065</name>
</gene>